<keyword evidence="3" id="KW-1185">Reference proteome</keyword>
<comment type="caution">
    <text evidence="2">The sequence shown here is derived from an EMBL/GenBank/DDBJ whole genome shotgun (WGS) entry which is preliminary data.</text>
</comment>
<reference evidence="2" key="1">
    <citation type="submission" date="2022-06" db="EMBL/GenBank/DDBJ databases">
        <title>Genome Sequence of Candolleomyces eurysporus.</title>
        <authorList>
            <person name="Buettner E."/>
        </authorList>
    </citation>
    <scope>NUCLEOTIDE SEQUENCE</scope>
    <source>
        <strain evidence="2">VTCC 930004</strain>
    </source>
</reference>
<dbReference type="EMBL" id="JANBPK010000995">
    <property type="protein sequence ID" value="KAJ2927409.1"/>
    <property type="molecule type" value="Genomic_DNA"/>
</dbReference>
<evidence type="ECO:0000256" key="1">
    <source>
        <dbReference type="SAM" id="MobiDB-lite"/>
    </source>
</evidence>
<dbReference type="OrthoDB" id="3268967at2759"/>
<feature type="region of interest" description="Disordered" evidence="1">
    <location>
        <begin position="198"/>
        <end position="235"/>
    </location>
</feature>
<feature type="compositionally biased region" description="Low complexity" evidence="1">
    <location>
        <begin position="294"/>
        <end position="304"/>
    </location>
</feature>
<feature type="compositionally biased region" description="Low complexity" evidence="1">
    <location>
        <begin position="339"/>
        <end position="355"/>
    </location>
</feature>
<dbReference type="AlphaFoldDB" id="A0A9W8J4R0"/>
<sequence length="361" mass="40634">MNKENKNLATLEIYSKSPPTLKPGDVDPELARRFENACRHFFADKGVKEEDQVKRVLNSSFHDNQMIHWVDCNRATLEALKFNDFMAEFHSQWLETHWSQQLDSKLRVMRQNRRPFKEWYNDFFSQSLLLKGTPDEMSEKDIRRLIYSLMDPHLCSRADLERVRSIDSLKAWSDALGVKDRSIRIEVGFWKSIKNEEGHSVSGGSNLRGGGNRHRSGNSATPASDNSKPKPPMLTSEERQFLNEHEGCYTCQEFYIGHRSDSCTGGYPDGSKYQRLTLADARSAANKRGKTFNAKSKTASGASSSKDKGKAVAAATINEVDDDVEEVDVAALADAIEYDSSSDVSVSSRLSSPSLHWQGLV</sequence>
<feature type="region of interest" description="Disordered" evidence="1">
    <location>
        <begin position="339"/>
        <end position="361"/>
    </location>
</feature>
<gene>
    <name evidence="2" type="ORF">H1R20_g9683</name>
</gene>
<evidence type="ECO:0000313" key="3">
    <source>
        <dbReference type="Proteomes" id="UP001140091"/>
    </source>
</evidence>
<accession>A0A9W8J4R0</accession>
<dbReference type="Proteomes" id="UP001140091">
    <property type="component" value="Unassembled WGS sequence"/>
</dbReference>
<name>A0A9W8J4R0_9AGAR</name>
<protein>
    <submittedName>
        <fullName evidence="2">Uncharacterized protein</fullName>
    </submittedName>
</protein>
<organism evidence="2 3">
    <name type="scientific">Candolleomyces eurysporus</name>
    <dbReference type="NCBI Taxonomy" id="2828524"/>
    <lineage>
        <taxon>Eukaryota</taxon>
        <taxon>Fungi</taxon>
        <taxon>Dikarya</taxon>
        <taxon>Basidiomycota</taxon>
        <taxon>Agaricomycotina</taxon>
        <taxon>Agaricomycetes</taxon>
        <taxon>Agaricomycetidae</taxon>
        <taxon>Agaricales</taxon>
        <taxon>Agaricineae</taxon>
        <taxon>Psathyrellaceae</taxon>
        <taxon>Candolleomyces</taxon>
    </lineage>
</organism>
<feature type="region of interest" description="Disordered" evidence="1">
    <location>
        <begin position="284"/>
        <end position="310"/>
    </location>
</feature>
<evidence type="ECO:0000313" key="2">
    <source>
        <dbReference type="EMBL" id="KAJ2927409.1"/>
    </source>
</evidence>
<proteinExistence type="predicted"/>
<feature type="non-terminal residue" evidence="2">
    <location>
        <position position="361"/>
    </location>
</feature>